<dbReference type="EMBL" id="CM034387">
    <property type="protein sequence ID" value="KAJ0184339.1"/>
    <property type="molecule type" value="Genomic_DNA"/>
</dbReference>
<comment type="caution">
    <text evidence="1">The sequence shown here is derived from an EMBL/GenBank/DDBJ whole genome shotgun (WGS) entry which is preliminary data.</text>
</comment>
<dbReference type="Proteomes" id="UP000824533">
    <property type="component" value="Linkage Group LG01"/>
</dbReference>
<organism evidence="1 2">
    <name type="scientific">Dendrolimus kikuchii</name>
    <dbReference type="NCBI Taxonomy" id="765133"/>
    <lineage>
        <taxon>Eukaryota</taxon>
        <taxon>Metazoa</taxon>
        <taxon>Ecdysozoa</taxon>
        <taxon>Arthropoda</taxon>
        <taxon>Hexapoda</taxon>
        <taxon>Insecta</taxon>
        <taxon>Pterygota</taxon>
        <taxon>Neoptera</taxon>
        <taxon>Endopterygota</taxon>
        <taxon>Lepidoptera</taxon>
        <taxon>Glossata</taxon>
        <taxon>Ditrysia</taxon>
        <taxon>Bombycoidea</taxon>
        <taxon>Lasiocampidae</taxon>
        <taxon>Dendrolimus</taxon>
    </lineage>
</organism>
<name>A0ACC1DK31_9NEOP</name>
<evidence type="ECO:0000313" key="1">
    <source>
        <dbReference type="EMBL" id="KAJ0184339.1"/>
    </source>
</evidence>
<reference evidence="1 2" key="1">
    <citation type="journal article" date="2021" name="Front. Genet.">
        <title>Chromosome-Level Genome Assembly Reveals Significant Gene Expansion in the Toll and IMD Signaling Pathways of Dendrolimus kikuchii.</title>
        <authorList>
            <person name="Zhou J."/>
            <person name="Wu P."/>
            <person name="Xiong Z."/>
            <person name="Liu N."/>
            <person name="Zhao N."/>
            <person name="Ji M."/>
            <person name="Qiu Y."/>
            <person name="Yang B."/>
        </authorList>
    </citation>
    <scope>NUCLEOTIDE SEQUENCE [LARGE SCALE GENOMIC DNA]</scope>
    <source>
        <strain evidence="1">Ann1</strain>
    </source>
</reference>
<protein>
    <submittedName>
        <fullName evidence="1">Uncharacterized protein</fullName>
    </submittedName>
</protein>
<gene>
    <name evidence="1" type="ORF">K1T71_000762</name>
</gene>
<accession>A0ACC1DK31</accession>
<evidence type="ECO:0000313" key="2">
    <source>
        <dbReference type="Proteomes" id="UP000824533"/>
    </source>
</evidence>
<proteinExistence type="predicted"/>
<keyword evidence="2" id="KW-1185">Reference proteome</keyword>
<sequence>MALTVEFIYLLIDSLEEDKLDLADIKPSVLSDHNNHVKKEVPNILENFDTAQVTQREKFH</sequence>